<dbReference type="AlphaFoldDB" id="A0A2T8I7Z7"/>
<name>A0A2T8I7Z7_9POAL</name>
<accession>A0A2T8I7Z7</accession>
<sequence>MCLPSMHELDFRPGTRETVGTHTYPSIFSYAPTLRYCTTTRFLTREKKMQDQSNVIRYSD</sequence>
<proteinExistence type="predicted"/>
<evidence type="ECO:0000313" key="1">
    <source>
        <dbReference type="EMBL" id="PVH33797.1"/>
    </source>
</evidence>
<dbReference type="Gramene" id="PVH33797">
    <property type="protein sequence ID" value="PVH33797"/>
    <property type="gene ID" value="PAHAL_8G067300"/>
</dbReference>
<organism evidence="1">
    <name type="scientific">Panicum hallii</name>
    <dbReference type="NCBI Taxonomy" id="206008"/>
    <lineage>
        <taxon>Eukaryota</taxon>
        <taxon>Viridiplantae</taxon>
        <taxon>Streptophyta</taxon>
        <taxon>Embryophyta</taxon>
        <taxon>Tracheophyta</taxon>
        <taxon>Spermatophyta</taxon>
        <taxon>Magnoliopsida</taxon>
        <taxon>Liliopsida</taxon>
        <taxon>Poales</taxon>
        <taxon>Poaceae</taxon>
        <taxon>PACMAD clade</taxon>
        <taxon>Panicoideae</taxon>
        <taxon>Panicodae</taxon>
        <taxon>Paniceae</taxon>
        <taxon>Panicinae</taxon>
        <taxon>Panicum</taxon>
        <taxon>Panicum sect. Panicum</taxon>
    </lineage>
</organism>
<gene>
    <name evidence="1" type="ORF">PAHAL_8G067300</name>
</gene>
<protein>
    <submittedName>
        <fullName evidence="1">Uncharacterized protein</fullName>
    </submittedName>
</protein>
<dbReference type="Proteomes" id="UP000243499">
    <property type="component" value="Chromosome 8"/>
</dbReference>
<reference evidence="1" key="1">
    <citation type="submission" date="2018-04" db="EMBL/GenBank/DDBJ databases">
        <title>WGS assembly of Panicum hallii.</title>
        <authorList>
            <person name="Lovell J."/>
            <person name="Jenkins J."/>
            <person name="Lowry D."/>
            <person name="Mamidi S."/>
            <person name="Sreedasyam A."/>
            <person name="Weng X."/>
            <person name="Barry K."/>
            <person name="Bonette J."/>
            <person name="Campitelli B."/>
            <person name="Daum C."/>
            <person name="Gordon S."/>
            <person name="Gould B."/>
            <person name="Lipzen A."/>
            <person name="Macqueen A."/>
            <person name="Palacio-Mejia J."/>
            <person name="Plott C."/>
            <person name="Shakirov E."/>
            <person name="Shu S."/>
            <person name="Yoshinaga Y."/>
            <person name="Zane M."/>
            <person name="Rokhsar D."/>
            <person name="Grimwood J."/>
            <person name="Schmutz J."/>
            <person name="Juenger T."/>
        </authorList>
    </citation>
    <scope>NUCLEOTIDE SEQUENCE [LARGE SCALE GENOMIC DNA]</scope>
    <source>
        <strain evidence="1">FIL2</strain>
    </source>
</reference>
<dbReference type="EMBL" id="CM008053">
    <property type="protein sequence ID" value="PVH33797.1"/>
    <property type="molecule type" value="Genomic_DNA"/>
</dbReference>